<dbReference type="EMBL" id="JANCYW010000011">
    <property type="protein sequence ID" value="KAK4537208.1"/>
    <property type="molecule type" value="Genomic_DNA"/>
</dbReference>
<evidence type="ECO:0000256" key="3">
    <source>
        <dbReference type="ARBA" id="ARBA00022771"/>
    </source>
</evidence>
<dbReference type="GO" id="GO:0005634">
    <property type="term" value="C:nucleus"/>
    <property type="evidence" value="ECO:0007669"/>
    <property type="project" value="UniProtKB-SubCell"/>
</dbReference>
<dbReference type="Proteomes" id="UP001301350">
    <property type="component" value="Unassembled WGS sequence"/>
</dbReference>
<keyword evidence="2" id="KW-0479">Metal-binding</keyword>
<dbReference type="GO" id="GO:0051213">
    <property type="term" value="F:dioxygenase activity"/>
    <property type="evidence" value="ECO:0007669"/>
    <property type="project" value="UniProtKB-KW"/>
</dbReference>
<evidence type="ECO:0000256" key="2">
    <source>
        <dbReference type="ARBA" id="ARBA00022723"/>
    </source>
</evidence>
<keyword evidence="11" id="KW-0539">Nucleus</keyword>
<dbReference type="InterPro" id="IPR011011">
    <property type="entry name" value="Znf_FYVE_PHD"/>
</dbReference>
<gene>
    <name evidence="13" type="ORF">CDCA_CDCA11G3233</name>
</gene>
<dbReference type="InterPro" id="IPR050690">
    <property type="entry name" value="JHDM1_Histone_Demethylase"/>
</dbReference>
<dbReference type="InterPro" id="IPR041070">
    <property type="entry name" value="JHD"/>
</dbReference>
<dbReference type="Pfam" id="PF17811">
    <property type="entry name" value="JHD"/>
    <property type="match status" value="1"/>
</dbReference>
<dbReference type="InterPro" id="IPR001965">
    <property type="entry name" value="Znf_PHD"/>
</dbReference>
<name>A0AAV9IY19_CYACA</name>
<evidence type="ECO:0000256" key="6">
    <source>
        <dbReference type="ARBA" id="ARBA00022964"/>
    </source>
</evidence>
<evidence type="ECO:0000256" key="10">
    <source>
        <dbReference type="ARBA" id="ARBA00023163"/>
    </source>
</evidence>
<dbReference type="SUPFAM" id="SSF51197">
    <property type="entry name" value="Clavaminate synthase-like"/>
    <property type="match status" value="1"/>
</dbReference>
<evidence type="ECO:0000256" key="7">
    <source>
        <dbReference type="ARBA" id="ARBA00023002"/>
    </source>
</evidence>
<keyword evidence="3" id="KW-0863">Zinc-finger</keyword>
<reference evidence="13 14" key="1">
    <citation type="submission" date="2022-07" db="EMBL/GenBank/DDBJ databases">
        <title>Genome-wide signatures of adaptation to extreme environments.</title>
        <authorList>
            <person name="Cho C.H."/>
            <person name="Yoon H.S."/>
        </authorList>
    </citation>
    <scope>NUCLEOTIDE SEQUENCE [LARGE SCALE GENOMIC DNA]</scope>
    <source>
        <strain evidence="13 14">DBV 063 E5</strain>
    </source>
</reference>
<keyword evidence="4" id="KW-0862">Zinc</keyword>
<protein>
    <recommendedName>
        <fullName evidence="12">JmjC domain-containing protein</fullName>
    </recommendedName>
</protein>
<keyword evidence="6" id="KW-0223">Dioxygenase</keyword>
<dbReference type="SMART" id="SM00558">
    <property type="entry name" value="JmjC"/>
    <property type="match status" value="1"/>
</dbReference>
<feature type="domain" description="JmjC" evidence="12">
    <location>
        <begin position="207"/>
        <end position="387"/>
    </location>
</feature>
<dbReference type="SUPFAM" id="SSF57903">
    <property type="entry name" value="FYVE/PHD zinc finger"/>
    <property type="match status" value="1"/>
</dbReference>
<dbReference type="AlphaFoldDB" id="A0AAV9IY19"/>
<dbReference type="GO" id="GO:0008270">
    <property type="term" value="F:zinc ion binding"/>
    <property type="evidence" value="ECO:0007669"/>
    <property type="project" value="UniProtKB-KW"/>
</dbReference>
<dbReference type="SMART" id="SM00249">
    <property type="entry name" value="PHD"/>
    <property type="match status" value="1"/>
</dbReference>
<keyword evidence="10" id="KW-0804">Transcription</keyword>
<evidence type="ECO:0000256" key="8">
    <source>
        <dbReference type="ARBA" id="ARBA00023004"/>
    </source>
</evidence>
<evidence type="ECO:0000313" key="14">
    <source>
        <dbReference type="Proteomes" id="UP001301350"/>
    </source>
</evidence>
<evidence type="ECO:0000256" key="5">
    <source>
        <dbReference type="ARBA" id="ARBA00022853"/>
    </source>
</evidence>
<dbReference type="InterPro" id="IPR019786">
    <property type="entry name" value="Zinc_finger_PHD-type_CS"/>
</dbReference>
<accession>A0AAV9IY19</accession>
<dbReference type="PANTHER" id="PTHR23123">
    <property type="entry name" value="PHD/F-BOX CONTAINING PROTEIN"/>
    <property type="match status" value="1"/>
</dbReference>
<keyword evidence="5" id="KW-0156">Chromatin regulator</keyword>
<evidence type="ECO:0000313" key="13">
    <source>
        <dbReference type="EMBL" id="KAK4537208.1"/>
    </source>
</evidence>
<dbReference type="Pfam" id="PF02373">
    <property type="entry name" value="JmjC"/>
    <property type="match status" value="1"/>
</dbReference>
<dbReference type="PROSITE" id="PS51184">
    <property type="entry name" value="JMJC"/>
    <property type="match status" value="1"/>
</dbReference>
<evidence type="ECO:0000256" key="4">
    <source>
        <dbReference type="ARBA" id="ARBA00022833"/>
    </source>
</evidence>
<keyword evidence="8" id="KW-0408">Iron</keyword>
<evidence type="ECO:0000256" key="1">
    <source>
        <dbReference type="ARBA" id="ARBA00004123"/>
    </source>
</evidence>
<comment type="caution">
    <text evidence="13">The sequence shown here is derived from an EMBL/GenBank/DDBJ whole genome shotgun (WGS) entry which is preliminary data.</text>
</comment>
<comment type="subcellular location">
    <subcellularLocation>
        <location evidence="1">Nucleus</location>
    </subcellularLocation>
</comment>
<sequence length="493" mass="55033">MENGSIGTPEEPLRYCICRQPYDAEVNGDMVCCDSGSCAIGWYHVSCLFLDVAQVRRADCFVCRFCSGSGRDVFGSAAAARGPTGRRRGHAAAASVTDYASLDDGDVGGAFREAVAVDALPTAAAMAAAEARAKATDGAALGLAVSDTGDAWHSIPAAPSVARTAKALDMNVPAEAYDPMRVATEYGLEVLCEALDVASQQELQPPWTLGQWMDYFRTPAERRQRVLNLISLEVSHTPTGRQFRAPRLIRDADWSRWCSRRRPKVGTYYLMSACGAWTSWHIDFGGSTVFYHLLRGHKVFYVAPPSTHNLHLYERWQSDPQQVVREPEFVMQLKAVARLELLAGNTLIIPHGWLHAVFTPEDSVVIGGNILHLRGFSMQQRIYALERRLRVPDKYQYPLFKELSWLAARHYAARLAAARQAGTDVKQVWDAVERRELRELARVLRAYVQMWRKQVTLHATADRLRSAWTGMPPRVSTERCLQWVEALEGVPEI</sequence>
<evidence type="ECO:0000259" key="12">
    <source>
        <dbReference type="PROSITE" id="PS51184"/>
    </source>
</evidence>
<dbReference type="Gene3D" id="3.30.40.10">
    <property type="entry name" value="Zinc/RING finger domain, C3HC4 (zinc finger)"/>
    <property type="match status" value="1"/>
</dbReference>
<evidence type="ECO:0000256" key="11">
    <source>
        <dbReference type="ARBA" id="ARBA00023242"/>
    </source>
</evidence>
<dbReference type="Gene3D" id="2.60.120.650">
    <property type="entry name" value="Cupin"/>
    <property type="match status" value="1"/>
</dbReference>
<dbReference type="PROSITE" id="PS01359">
    <property type="entry name" value="ZF_PHD_1"/>
    <property type="match status" value="1"/>
</dbReference>
<evidence type="ECO:0000256" key="9">
    <source>
        <dbReference type="ARBA" id="ARBA00023015"/>
    </source>
</evidence>
<proteinExistence type="predicted"/>
<keyword evidence="7" id="KW-0560">Oxidoreductase</keyword>
<dbReference type="GO" id="GO:0006325">
    <property type="term" value="P:chromatin organization"/>
    <property type="evidence" value="ECO:0007669"/>
    <property type="project" value="UniProtKB-KW"/>
</dbReference>
<dbReference type="InterPro" id="IPR003347">
    <property type="entry name" value="JmjC_dom"/>
</dbReference>
<keyword evidence="9" id="KW-0805">Transcription regulation</keyword>
<dbReference type="InterPro" id="IPR013083">
    <property type="entry name" value="Znf_RING/FYVE/PHD"/>
</dbReference>
<organism evidence="13 14">
    <name type="scientific">Cyanidium caldarium</name>
    <name type="common">Red alga</name>
    <dbReference type="NCBI Taxonomy" id="2771"/>
    <lineage>
        <taxon>Eukaryota</taxon>
        <taxon>Rhodophyta</taxon>
        <taxon>Bangiophyceae</taxon>
        <taxon>Cyanidiales</taxon>
        <taxon>Cyanidiaceae</taxon>
        <taxon>Cyanidium</taxon>
    </lineage>
</organism>
<keyword evidence="14" id="KW-1185">Reference proteome</keyword>